<dbReference type="EMBL" id="RBED01000137">
    <property type="protein sequence ID" value="RNL50041.1"/>
    <property type="molecule type" value="Genomic_DNA"/>
</dbReference>
<reference evidence="2 3" key="1">
    <citation type="submission" date="2018-10" db="EMBL/GenBank/DDBJ databases">
        <title>Genome sequencing of Arthrobacter oryzae TNB02.</title>
        <authorList>
            <person name="Cho Y.-J."/>
            <person name="Cho A."/>
            <person name="Kim O.-S."/>
        </authorList>
    </citation>
    <scope>NUCLEOTIDE SEQUENCE [LARGE SCALE GENOMIC DNA]</scope>
    <source>
        <strain evidence="2 3">TNB02</strain>
    </source>
</reference>
<dbReference type="RefSeq" id="WP_123256811.1">
    <property type="nucleotide sequence ID" value="NZ_RBED01000137.1"/>
</dbReference>
<keyword evidence="3" id="KW-1185">Reference proteome</keyword>
<evidence type="ECO:0000256" key="1">
    <source>
        <dbReference type="SAM" id="MobiDB-lite"/>
    </source>
</evidence>
<feature type="compositionally biased region" description="Polar residues" evidence="1">
    <location>
        <begin position="1"/>
        <end position="21"/>
    </location>
</feature>
<evidence type="ECO:0000313" key="3">
    <source>
        <dbReference type="Proteomes" id="UP000273807"/>
    </source>
</evidence>
<name>A0A3N0BMT9_9MICC</name>
<dbReference type="Proteomes" id="UP000273807">
    <property type="component" value="Unassembled WGS sequence"/>
</dbReference>
<protein>
    <submittedName>
        <fullName evidence="2">Uncharacterized protein</fullName>
    </submittedName>
</protein>
<gene>
    <name evidence="2" type="ORF">D7003_18240</name>
</gene>
<proteinExistence type="predicted"/>
<evidence type="ECO:0000313" key="2">
    <source>
        <dbReference type="EMBL" id="RNL50041.1"/>
    </source>
</evidence>
<dbReference type="AlphaFoldDB" id="A0A3N0BMT9"/>
<dbReference type="OrthoDB" id="4952198at2"/>
<sequence length="84" mass="8826">MENNQDFQSNENSGTARTAGNRTAGRPAGACFEVTYLDTSCGLIRSELFDDAAAADRFASRCVADEDGWAVVDAVHPGEGRAAA</sequence>
<organism evidence="2 3">
    <name type="scientific">Arthrobacter oryzae</name>
    <dbReference type="NCBI Taxonomy" id="409290"/>
    <lineage>
        <taxon>Bacteria</taxon>
        <taxon>Bacillati</taxon>
        <taxon>Actinomycetota</taxon>
        <taxon>Actinomycetes</taxon>
        <taxon>Micrococcales</taxon>
        <taxon>Micrococcaceae</taxon>
        <taxon>Arthrobacter</taxon>
    </lineage>
</organism>
<comment type="caution">
    <text evidence="2">The sequence shown here is derived from an EMBL/GenBank/DDBJ whole genome shotgun (WGS) entry which is preliminary data.</text>
</comment>
<accession>A0A3N0BMT9</accession>
<feature type="region of interest" description="Disordered" evidence="1">
    <location>
        <begin position="1"/>
        <end position="26"/>
    </location>
</feature>